<dbReference type="AlphaFoldDB" id="A0A4V2W0T4"/>
<dbReference type="OrthoDB" id="6361147at2"/>
<keyword evidence="1" id="KW-0472">Membrane</keyword>
<evidence type="ECO:0000313" key="3">
    <source>
        <dbReference type="Proteomes" id="UP000295367"/>
    </source>
</evidence>
<protein>
    <submittedName>
        <fullName evidence="2">Uncharacterized protein</fullName>
    </submittedName>
</protein>
<accession>A0A4V2W0T4</accession>
<evidence type="ECO:0000256" key="1">
    <source>
        <dbReference type="SAM" id="Phobius"/>
    </source>
</evidence>
<name>A0A4V2W0T4_9PROT</name>
<dbReference type="Proteomes" id="UP000295367">
    <property type="component" value="Unassembled WGS sequence"/>
</dbReference>
<organism evidence="2 3">
    <name type="scientific">Sulfurirhabdus autotrophica</name>
    <dbReference type="NCBI Taxonomy" id="1706046"/>
    <lineage>
        <taxon>Bacteria</taxon>
        <taxon>Pseudomonadati</taxon>
        <taxon>Pseudomonadota</taxon>
        <taxon>Betaproteobacteria</taxon>
        <taxon>Nitrosomonadales</taxon>
        <taxon>Sulfuricellaceae</taxon>
        <taxon>Sulfurirhabdus</taxon>
    </lineage>
</organism>
<comment type="caution">
    <text evidence="2">The sequence shown here is derived from an EMBL/GenBank/DDBJ whole genome shotgun (WGS) entry which is preliminary data.</text>
</comment>
<proteinExistence type="predicted"/>
<gene>
    <name evidence="2" type="ORF">EDC63_1302</name>
</gene>
<keyword evidence="1" id="KW-0812">Transmembrane</keyword>
<dbReference type="RefSeq" id="WP_124946484.1">
    <property type="nucleotide sequence ID" value="NZ_BHVT01000036.1"/>
</dbReference>
<keyword evidence="1" id="KW-1133">Transmembrane helix</keyword>
<reference evidence="2 3" key="1">
    <citation type="submission" date="2019-03" db="EMBL/GenBank/DDBJ databases">
        <title>Genomic Encyclopedia of Type Strains, Phase IV (KMG-IV): sequencing the most valuable type-strain genomes for metagenomic binning, comparative biology and taxonomic classification.</title>
        <authorList>
            <person name="Goeker M."/>
        </authorList>
    </citation>
    <scope>NUCLEOTIDE SEQUENCE [LARGE SCALE GENOMIC DNA]</scope>
    <source>
        <strain evidence="2 3">DSM 100309</strain>
    </source>
</reference>
<dbReference type="EMBL" id="SMCO01000030">
    <property type="protein sequence ID" value="TCV80089.1"/>
    <property type="molecule type" value="Genomic_DNA"/>
</dbReference>
<keyword evidence="3" id="KW-1185">Reference proteome</keyword>
<evidence type="ECO:0000313" key="2">
    <source>
        <dbReference type="EMBL" id="TCV80089.1"/>
    </source>
</evidence>
<feature type="transmembrane region" description="Helical" evidence="1">
    <location>
        <begin position="20"/>
        <end position="40"/>
    </location>
</feature>
<sequence>MNVTVQPIKVNRTQKRVQRWLLLFIMVLTTFPTSSFAISLNPSSVKGIAEAYGFILMQEYSLSRIEKDFPELSDRVGLARAQFGSTFPDIKSQLEAQIKKAMGDKQFQKTATTLQTKIREASGRQRITRDIAVNFLDQVKARSNGEIESPVLEYMLAVKYTSHPVDEFTDGFRQRYHTDGAGKSQGVQLNLQLPRSWTAKEGERPHIVQKWVSENGTGSEIIHLDIQDAQGYNPTKKEMEKYVRSGEAKNSVPDGFKYVASGNFTLEGQTGYWLQIAMPLERAGIKMYLDSLAYQFYFQGKSIGLMCQAGGPESEKNNVNEAFKRIQPLCQQVLNSLVLMQGY</sequence>